<dbReference type="AlphaFoldDB" id="E1Z7T0"/>
<reference evidence="4 5" key="1">
    <citation type="journal article" date="2010" name="Plant Cell">
        <title>The Chlorella variabilis NC64A genome reveals adaptation to photosymbiosis, coevolution with viruses, and cryptic sex.</title>
        <authorList>
            <person name="Blanc G."/>
            <person name="Duncan G."/>
            <person name="Agarkova I."/>
            <person name="Borodovsky M."/>
            <person name="Gurnon J."/>
            <person name="Kuo A."/>
            <person name="Lindquist E."/>
            <person name="Lucas S."/>
            <person name="Pangilinan J."/>
            <person name="Polle J."/>
            <person name="Salamov A."/>
            <person name="Terry A."/>
            <person name="Yamada T."/>
            <person name="Dunigan D.D."/>
            <person name="Grigoriev I.V."/>
            <person name="Claverie J.M."/>
            <person name="Van Etten J.L."/>
        </authorList>
    </citation>
    <scope>NUCLEOTIDE SEQUENCE [LARGE SCALE GENOMIC DNA]</scope>
    <source>
        <strain evidence="4 5">NC64A</strain>
    </source>
</reference>
<dbReference type="Pfam" id="PF00560">
    <property type="entry name" value="LRR_1"/>
    <property type="match status" value="1"/>
</dbReference>
<evidence type="ECO:0000313" key="4">
    <source>
        <dbReference type="EMBL" id="EFN58226.1"/>
    </source>
</evidence>
<sequence length="343" mass="37011">MAVRELDFTVRTSIRGVTFPLAFFMSPQPLDSSSPLPLEVLRIEYIGSLGLFLGKGNVAAALPRLRTLSFSCTAVHVSQGTDASLPPLSDFSISNGSLLVVDHNAWSPNSLDVLIQLSERLEELNLSECRLGHVPAALSALTNLRVCYLHGVLDEGASGEQLASWQALGPLRRLQFLSISRNALQSLPPAVAALPGLRGLHLEENGLLELPAGAPCWGDLRELVVDWHAALGSPAALRGATRLTRLVLNVDSPEEPTGYVGPSEAGEHLLQALAALPGLRLVEEVRRGWRHDIDPDVAHVMWHLGRRCPDAQLGRLNGTNVGWTLSRLLAGLEHNKGLSLLQD</sequence>
<dbReference type="InParanoid" id="E1Z7T0"/>
<dbReference type="GeneID" id="17357663"/>
<comment type="subcellular location">
    <subcellularLocation>
        <location evidence="1">Cytoplasm</location>
        <location evidence="1">Cytoskeleton</location>
        <location evidence="1">Cilium axoneme</location>
    </subcellularLocation>
</comment>
<keyword evidence="2" id="KW-0433">Leucine-rich repeat</keyword>
<dbReference type="SMART" id="SM00369">
    <property type="entry name" value="LRR_TYP"/>
    <property type="match status" value="3"/>
</dbReference>
<dbReference type="KEGG" id="cvr:CHLNCDRAFT_142110"/>
<dbReference type="Proteomes" id="UP000008141">
    <property type="component" value="Unassembled WGS sequence"/>
</dbReference>
<dbReference type="STRING" id="554065.E1Z7T0"/>
<dbReference type="RefSeq" id="XP_005850328.1">
    <property type="nucleotide sequence ID" value="XM_005850266.1"/>
</dbReference>
<organism evidence="5">
    <name type="scientific">Chlorella variabilis</name>
    <name type="common">Green alga</name>
    <dbReference type="NCBI Taxonomy" id="554065"/>
    <lineage>
        <taxon>Eukaryota</taxon>
        <taxon>Viridiplantae</taxon>
        <taxon>Chlorophyta</taxon>
        <taxon>core chlorophytes</taxon>
        <taxon>Trebouxiophyceae</taxon>
        <taxon>Chlorellales</taxon>
        <taxon>Chlorellaceae</taxon>
        <taxon>Chlorella clade</taxon>
        <taxon>Chlorella</taxon>
    </lineage>
</organism>
<gene>
    <name evidence="4" type="ORF">CHLNCDRAFT_142110</name>
</gene>
<dbReference type="Gene3D" id="3.80.10.10">
    <property type="entry name" value="Ribonuclease Inhibitor"/>
    <property type="match status" value="1"/>
</dbReference>
<dbReference type="GO" id="GO:0005930">
    <property type="term" value="C:axoneme"/>
    <property type="evidence" value="ECO:0007669"/>
    <property type="project" value="UniProtKB-SubCell"/>
</dbReference>
<name>E1Z7T0_CHLVA</name>
<keyword evidence="3" id="KW-0677">Repeat</keyword>
<evidence type="ECO:0000256" key="2">
    <source>
        <dbReference type="ARBA" id="ARBA00022614"/>
    </source>
</evidence>
<dbReference type="InterPro" id="IPR001611">
    <property type="entry name" value="Leu-rich_rpt"/>
</dbReference>
<dbReference type="InterPro" id="IPR032675">
    <property type="entry name" value="LRR_dom_sf"/>
</dbReference>
<evidence type="ECO:0000256" key="1">
    <source>
        <dbReference type="ARBA" id="ARBA00004430"/>
    </source>
</evidence>
<dbReference type="SUPFAM" id="SSF52047">
    <property type="entry name" value="RNI-like"/>
    <property type="match status" value="1"/>
</dbReference>
<dbReference type="InterPro" id="IPR050216">
    <property type="entry name" value="LRR_domain-containing"/>
</dbReference>
<dbReference type="EMBL" id="GL433838">
    <property type="protein sequence ID" value="EFN58226.1"/>
    <property type="molecule type" value="Genomic_DNA"/>
</dbReference>
<dbReference type="PANTHER" id="PTHR48051:SF1">
    <property type="entry name" value="RAS SUPPRESSOR PROTEIN 1"/>
    <property type="match status" value="1"/>
</dbReference>
<accession>E1Z7T0</accession>
<keyword evidence="5" id="KW-1185">Reference proteome</keyword>
<dbReference type="InterPro" id="IPR003591">
    <property type="entry name" value="Leu-rich_rpt_typical-subtyp"/>
</dbReference>
<evidence type="ECO:0000256" key="3">
    <source>
        <dbReference type="ARBA" id="ARBA00022737"/>
    </source>
</evidence>
<protein>
    <submittedName>
        <fullName evidence="4">Uncharacterized protein</fullName>
    </submittedName>
</protein>
<proteinExistence type="predicted"/>
<evidence type="ECO:0000313" key="5">
    <source>
        <dbReference type="Proteomes" id="UP000008141"/>
    </source>
</evidence>
<dbReference type="PANTHER" id="PTHR48051">
    <property type="match status" value="1"/>
</dbReference>